<dbReference type="InterPro" id="IPR000182">
    <property type="entry name" value="GNAT_dom"/>
</dbReference>
<proteinExistence type="predicted"/>
<keyword evidence="3" id="KW-1185">Reference proteome</keyword>
<evidence type="ECO:0000313" key="2">
    <source>
        <dbReference type="EMBL" id="MBL0746952.1"/>
    </source>
</evidence>
<feature type="domain" description="N-acetyltransferase" evidence="1">
    <location>
        <begin position="131"/>
        <end position="274"/>
    </location>
</feature>
<dbReference type="Gene3D" id="3.40.630.30">
    <property type="match status" value="1"/>
</dbReference>
<dbReference type="PROSITE" id="PS51186">
    <property type="entry name" value="GNAT"/>
    <property type="match status" value="1"/>
</dbReference>
<evidence type="ECO:0000259" key="1">
    <source>
        <dbReference type="PROSITE" id="PS51186"/>
    </source>
</evidence>
<dbReference type="Pfam" id="PF00583">
    <property type="entry name" value="Acetyltransf_1"/>
    <property type="match status" value="1"/>
</dbReference>
<protein>
    <submittedName>
        <fullName evidence="2">GNAT family N-acetyltransferase</fullName>
    </submittedName>
</protein>
<reference evidence="2 3" key="1">
    <citation type="submission" date="2021-01" db="EMBL/GenBank/DDBJ databases">
        <title>Genome seq and assembly of Nocardiodes sp. G10.</title>
        <authorList>
            <person name="Chhetri G."/>
        </authorList>
    </citation>
    <scope>NUCLEOTIDE SEQUENCE [LARGE SCALE GENOMIC DNA]</scope>
    <source>
        <strain evidence="2 3">G10</strain>
    </source>
</reference>
<dbReference type="EMBL" id="JAERSG010000001">
    <property type="protein sequence ID" value="MBL0746952.1"/>
    <property type="molecule type" value="Genomic_DNA"/>
</dbReference>
<organism evidence="2 3">
    <name type="scientific">Nocardioides baculatus</name>
    <dbReference type="NCBI Taxonomy" id="2801337"/>
    <lineage>
        <taxon>Bacteria</taxon>
        <taxon>Bacillati</taxon>
        <taxon>Actinomycetota</taxon>
        <taxon>Actinomycetes</taxon>
        <taxon>Propionibacteriales</taxon>
        <taxon>Nocardioidaceae</taxon>
        <taxon>Nocardioides</taxon>
    </lineage>
</organism>
<gene>
    <name evidence="2" type="ORF">JI751_04955</name>
</gene>
<dbReference type="CDD" id="cd04301">
    <property type="entry name" value="NAT_SF"/>
    <property type="match status" value="1"/>
</dbReference>
<dbReference type="SUPFAM" id="SSF55729">
    <property type="entry name" value="Acyl-CoA N-acyltransferases (Nat)"/>
    <property type="match status" value="1"/>
</dbReference>
<accession>A0ABS1L5Z0</accession>
<dbReference type="Proteomes" id="UP000636918">
    <property type="component" value="Unassembled WGS sequence"/>
</dbReference>
<sequence length="274" mass="29364">MFAVTPDDLLAAYDDQLRTDAEMARAIEVTRVGPLLCAIFDHGGFVSYRDLGGIDGDELDGLIERVVAHYREDTDVDSFEWKSRGHDLPADLGERLVAHGLVAEPVETVMIGEASLLAVDVPLEETPDGPVVVRRIVPGPSAADDVSRMLEAQESVFGTGRGPSVASSLAELESDASELWIAEVGGRVVSGGRLTPVEGTEFAGVWGGSTLPGFRGRGIYRALVSARASSALDRGVRFIHSDCTDMSRPILERSGLRAVTTTTPYVWTRQARGV</sequence>
<name>A0ABS1L5Z0_9ACTN</name>
<evidence type="ECO:0000313" key="3">
    <source>
        <dbReference type="Proteomes" id="UP000636918"/>
    </source>
</evidence>
<dbReference type="InterPro" id="IPR016181">
    <property type="entry name" value="Acyl_CoA_acyltransferase"/>
</dbReference>
<comment type="caution">
    <text evidence="2">The sequence shown here is derived from an EMBL/GenBank/DDBJ whole genome shotgun (WGS) entry which is preliminary data.</text>
</comment>